<dbReference type="Pfam" id="PF03129">
    <property type="entry name" value="HGTP_anticodon"/>
    <property type="match status" value="1"/>
</dbReference>
<keyword evidence="11" id="KW-1185">Reference proteome</keyword>
<dbReference type="InterPro" id="IPR002315">
    <property type="entry name" value="tRNA-synt_gly"/>
</dbReference>
<protein>
    <recommendedName>
        <fullName evidence="8">Glycine--tRNA ligase</fullName>
        <ecNumber evidence="8">6.1.1.14</ecNumber>
    </recommendedName>
    <alternativeName>
        <fullName evidence="8">Glycyl-tRNA synthetase</fullName>
        <shortName evidence="8">GlyRS</shortName>
    </alternativeName>
</protein>
<dbReference type="PANTHER" id="PTHR10745:SF8">
    <property type="entry name" value="DNA POLYMERASE SUBUNIT GAMMA-2, MITOCHONDRIAL"/>
    <property type="match status" value="1"/>
</dbReference>
<dbReference type="PROSITE" id="PS50862">
    <property type="entry name" value="AA_TRNA_LIGASE_II"/>
    <property type="match status" value="1"/>
</dbReference>
<dbReference type="InterPro" id="IPR045864">
    <property type="entry name" value="aa-tRNA-synth_II/BPL/LPL"/>
</dbReference>
<dbReference type="RefSeq" id="WP_224525454.1">
    <property type="nucleotide sequence ID" value="NZ_JAIUJR010000001.1"/>
</dbReference>
<dbReference type="PRINTS" id="PR01043">
    <property type="entry name" value="TRNASYNTHGLY"/>
</dbReference>
<evidence type="ECO:0000256" key="3">
    <source>
        <dbReference type="ARBA" id="ARBA00022598"/>
    </source>
</evidence>
<dbReference type="CDD" id="cd00774">
    <property type="entry name" value="GlyRS-like_core"/>
    <property type="match status" value="1"/>
</dbReference>
<feature type="binding site" evidence="8">
    <location>
        <position position="217"/>
    </location>
    <ligand>
        <name>substrate</name>
    </ligand>
</feature>
<dbReference type="HAMAP" id="MF_00253_B">
    <property type="entry name" value="Gly_tRNA_synth_B"/>
    <property type="match status" value="1"/>
</dbReference>
<gene>
    <name evidence="8" type="primary">glyQS</name>
    <name evidence="10" type="ORF">LBU54_02785</name>
</gene>
<reference evidence="11" key="1">
    <citation type="submission" date="2023-07" db="EMBL/GenBank/DDBJ databases">
        <authorList>
            <person name="Yue Y."/>
        </authorList>
    </citation>
    <scope>NUCLEOTIDE SEQUENCE [LARGE SCALE GENOMIC DNA]</scope>
    <source>
        <strain evidence="11">D23</strain>
    </source>
</reference>
<keyword evidence="4 8" id="KW-0547">Nucleotide-binding</keyword>
<evidence type="ECO:0000256" key="7">
    <source>
        <dbReference type="ARBA" id="ARBA00023146"/>
    </source>
</evidence>
<keyword evidence="6 8" id="KW-0648">Protein biosynthesis</keyword>
<dbReference type="NCBIfam" id="TIGR00389">
    <property type="entry name" value="glyS_dimeric"/>
    <property type="match status" value="1"/>
</dbReference>
<evidence type="ECO:0000256" key="5">
    <source>
        <dbReference type="ARBA" id="ARBA00022840"/>
    </source>
</evidence>
<dbReference type="Gene3D" id="3.30.40.230">
    <property type="match status" value="1"/>
</dbReference>
<evidence type="ECO:0000256" key="4">
    <source>
        <dbReference type="ARBA" id="ARBA00022741"/>
    </source>
</evidence>
<dbReference type="InterPro" id="IPR006195">
    <property type="entry name" value="aa-tRNA-synth_II"/>
</dbReference>
<evidence type="ECO:0000313" key="10">
    <source>
        <dbReference type="EMBL" id="MCA0131495.1"/>
    </source>
</evidence>
<keyword evidence="7 8" id="KW-0030">Aminoacyl-tRNA synthetase</keyword>
<evidence type="ECO:0000259" key="9">
    <source>
        <dbReference type="PROSITE" id="PS50862"/>
    </source>
</evidence>
<comment type="subunit">
    <text evidence="8">Homodimer.</text>
</comment>
<dbReference type="Gene3D" id="3.40.50.800">
    <property type="entry name" value="Anticodon-binding domain"/>
    <property type="match status" value="1"/>
</dbReference>
<name>A0ABS7XNA8_9FLAO</name>
<dbReference type="EC" id="6.1.1.14" evidence="8"/>
<dbReference type="InterPro" id="IPR002314">
    <property type="entry name" value="aa-tRNA-synt_IIb"/>
</dbReference>
<dbReference type="CDD" id="cd00858">
    <property type="entry name" value="GlyRS_anticodon"/>
    <property type="match status" value="1"/>
</dbReference>
<organism evidence="10 11">
    <name type="scientific">Winogradskyella alexanderae</name>
    <dbReference type="NCBI Taxonomy" id="2877123"/>
    <lineage>
        <taxon>Bacteria</taxon>
        <taxon>Pseudomonadati</taxon>
        <taxon>Bacteroidota</taxon>
        <taxon>Flavobacteriia</taxon>
        <taxon>Flavobacteriales</taxon>
        <taxon>Flavobacteriaceae</taxon>
        <taxon>Winogradskyella</taxon>
    </lineage>
</organism>
<dbReference type="NCBIfam" id="NF003211">
    <property type="entry name" value="PRK04173.1"/>
    <property type="match status" value="1"/>
</dbReference>
<feature type="binding site" evidence="8">
    <location>
        <begin position="259"/>
        <end position="264"/>
    </location>
    <ligand>
        <name>ATP</name>
        <dbReference type="ChEBI" id="CHEBI:30616"/>
    </ligand>
</feature>
<dbReference type="InterPro" id="IPR022961">
    <property type="entry name" value="Gly_tRNA_ligase_bac"/>
</dbReference>
<feature type="binding site" evidence="8">
    <location>
        <position position="100"/>
    </location>
    <ligand>
        <name>substrate</name>
    </ligand>
</feature>
<comment type="catalytic activity">
    <reaction evidence="8">
        <text>tRNA(Gly) + glycine + ATP = glycyl-tRNA(Gly) + AMP + diphosphate</text>
        <dbReference type="Rhea" id="RHEA:16013"/>
        <dbReference type="Rhea" id="RHEA-COMP:9664"/>
        <dbReference type="Rhea" id="RHEA-COMP:9683"/>
        <dbReference type="ChEBI" id="CHEBI:30616"/>
        <dbReference type="ChEBI" id="CHEBI:33019"/>
        <dbReference type="ChEBI" id="CHEBI:57305"/>
        <dbReference type="ChEBI" id="CHEBI:78442"/>
        <dbReference type="ChEBI" id="CHEBI:78522"/>
        <dbReference type="ChEBI" id="CHEBI:456215"/>
        <dbReference type="EC" id="6.1.1.14"/>
    </reaction>
</comment>
<accession>A0ABS7XNA8</accession>
<evidence type="ECO:0000256" key="1">
    <source>
        <dbReference type="ARBA" id="ARBA00008226"/>
    </source>
</evidence>
<dbReference type="InterPro" id="IPR036621">
    <property type="entry name" value="Anticodon-bd_dom_sf"/>
</dbReference>
<comment type="caution">
    <text evidence="10">The sequence shown here is derived from an EMBL/GenBank/DDBJ whole genome shotgun (WGS) entry which is preliminary data.</text>
</comment>
<evidence type="ECO:0000313" key="11">
    <source>
        <dbReference type="Proteomes" id="UP001198901"/>
    </source>
</evidence>
<comment type="similarity">
    <text evidence="1 8">Belongs to the class-II aminoacyl-tRNA synthetase family.</text>
</comment>
<evidence type="ECO:0000256" key="2">
    <source>
        <dbReference type="ARBA" id="ARBA00022490"/>
    </source>
</evidence>
<sequence length="512" mass="59418">MANDDTFKKVISHAKEYGYVFQSSEIYDGLSAVYDYAQNGAELKNNIRNYWWKAMVQMHENIVGIDAAIFMHPTTWKASGHVDAFNDPLIDNKDSKKRYRADVLVEDYCAKLEGKINKEIAKAAKRFGDDFNEHEFVNTNGRVLGYKEKIETTLKRLAKSLENEDLADVKALIEELEIADPLTGSRNWTEVKQFNLMFGTKLGASAESAMDLYLRPETAQGIFVNFLNVQKTGRMKIPFGIAQTGKAFRNEIVARQFIFRMREFEQMEMQFFIKPGTQKEWFDYWKETRLKWHKSLGMGNENYRFHDHEKLAHYADAATDIEFKFPFGFKELEGIHSRTDFDLSQHEEYSGKKLQYFDPEDNSSYTPYVLETSIGLDRMFLAVFSNSLQEEQLDNGTTRTVLKLPAVLAPTKAAVLPLVKKDGLPDIARRIAEELKWDFNIDYDEKDAVGRRYRRQDAVGTPFCITVDHDTLEDNTVTIRHRDTMEQKRVKIEELSNLIKAEVDMKHWLKKM</sequence>
<dbReference type="SUPFAM" id="SSF55681">
    <property type="entry name" value="Class II aaRS and biotin synthetases"/>
    <property type="match status" value="1"/>
</dbReference>
<feature type="binding site" evidence="8">
    <location>
        <begin position="331"/>
        <end position="332"/>
    </location>
    <ligand>
        <name>ATP</name>
        <dbReference type="ChEBI" id="CHEBI:30616"/>
    </ligand>
</feature>
<dbReference type="PANTHER" id="PTHR10745">
    <property type="entry name" value="GLYCYL-TRNA SYNTHETASE/DNA POLYMERASE SUBUNIT GAMMA-2"/>
    <property type="match status" value="1"/>
</dbReference>
<dbReference type="InterPro" id="IPR004154">
    <property type="entry name" value="Anticodon-bd"/>
</dbReference>
<keyword evidence="2 8" id="KW-0963">Cytoplasm</keyword>
<proteinExistence type="inferred from homology"/>
<feature type="domain" description="Aminoacyl-transfer RNA synthetases class-II family profile" evidence="9">
    <location>
        <begin position="176"/>
        <end position="417"/>
    </location>
</feature>
<feature type="binding site" evidence="8">
    <location>
        <begin position="249"/>
        <end position="251"/>
    </location>
    <ligand>
        <name>ATP</name>
        <dbReference type="ChEBI" id="CHEBI:30616"/>
    </ligand>
</feature>
<dbReference type="SUPFAM" id="SSF52954">
    <property type="entry name" value="Class II aaRS ABD-related"/>
    <property type="match status" value="1"/>
</dbReference>
<keyword evidence="5 8" id="KW-0067">ATP-binding</keyword>
<dbReference type="InterPro" id="IPR027031">
    <property type="entry name" value="Gly-tRNA_synthase/POLG2"/>
</dbReference>
<evidence type="ECO:0000256" key="6">
    <source>
        <dbReference type="ARBA" id="ARBA00022917"/>
    </source>
</evidence>
<keyword evidence="3 8" id="KW-0436">Ligase</keyword>
<dbReference type="InterPro" id="IPR033731">
    <property type="entry name" value="GlyRS-like_core"/>
</dbReference>
<dbReference type="Pfam" id="PF00587">
    <property type="entry name" value="tRNA-synt_2b"/>
    <property type="match status" value="1"/>
</dbReference>
<dbReference type="Gene3D" id="3.30.930.10">
    <property type="entry name" value="Bira Bifunctional Protein, Domain 2"/>
    <property type="match status" value="1"/>
</dbReference>
<dbReference type="GO" id="GO:0004820">
    <property type="term" value="F:glycine-tRNA ligase activity"/>
    <property type="evidence" value="ECO:0007669"/>
    <property type="project" value="UniProtKB-EC"/>
</dbReference>
<feature type="binding site" evidence="8">
    <location>
        <begin position="264"/>
        <end position="268"/>
    </location>
    <ligand>
        <name>substrate</name>
    </ligand>
</feature>
<dbReference type="Proteomes" id="UP001198901">
    <property type="component" value="Unassembled WGS sequence"/>
</dbReference>
<feature type="binding site" evidence="8">
    <location>
        <begin position="371"/>
        <end position="375"/>
    </location>
    <ligand>
        <name>substrate</name>
    </ligand>
</feature>
<dbReference type="EMBL" id="JAIUJR010000001">
    <property type="protein sequence ID" value="MCA0131495.1"/>
    <property type="molecule type" value="Genomic_DNA"/>
</dbReference>
<evidence type="ECO:0000256" key="8">
    <source>
        <dbReference type="HAMAP-Rule" id="MF_00253"/>
    </source>
</evidence>
<comment type="function">
    <text evidence="8">Catalyzes the attachment of glycine to tRNA(Gly).</text>
</comment>
<comment type="subcellular location">
    <subcellularLocation>
        <location evidence="8">Cytoplasm</location>
    </subcellularLocation>
</comment>
<feature type="binding site" evidence="8">
    <location>
        <begin position="375"/>
        <end position="378"/>
    </location>
    <ligand>
        <name>ATP</name>
        <dbReference type="ChEBI" id="CHEBI:30616"/>
    </ligand>
</feature>